<accession>A0AAV4UFN7</accession>
<dbReference type="AlphaFoldDB" id="A0AAV4UFN7"/>
<protein>
    <submittedName>
        <fullName evidence="1">Uncharacterized protein</fullName>
    </submittedName>
</protein>
<comment type="caution">
    <text evidence="1">The sequence shown here is derived from an EMBL/GenBank/DDBJ whole genome shotgun (WGS) entry which is preliminary data.</text>
</comment>
<keyword evidence="2" id="KW-1185">Reference proteome</keyword>
<name>A0AAV4UFN7_9ARAC</name>
<evidence type="ECO:0000313" key="1">
    <source>
        <dbReference type="EMBL" id="GIY56593.1"/>
    </source>
</evidence>
<reference evidence="1 2" key="1">
    <citation type="submission" date="2021-06" db="EMBL/GenBank/DDBJ databases">
        <title>Caerostris darwini draft genome.</title>
        <authorList>
            <person name="Kono N."/>
            <person name="Arakawa K."/>
        </authorList>
    </citation>
    <scope>NUCLEOTIDE SEQUENCE [LARGE SCALE GENOMIC DNA]</scope>
</reference>
<evidence type="ECO:0000313" key="2">
    <source>
        <dbReference type="Proteomes" id="UP001054837"/>
    </source>
</evidence>
<dbReference type="EMBL" id="BPLQ01011207">
    <property type="protein sequence ID" value="GIY56593.1"/>
    <property type="molecule type" value="Genomic_DNA"/>
</dbReference>
<dbReference type="Proteomes" id="UP001054837">
    <property type="component" value="Unassembled WGS sequence"/>
</dbReference>
<proteinExistence type="predicted"/>
<sequence length="93" mass="10521">MGIKVWAIDNLSYNLQQMNSGYSELKPTADEFWIHLATDHSSVNSGFFELKPTAAWVKDFTSYKRTVLWIQELAIHSILNSGSSELQTTAARI</sequence>
<gene>
    <name evidence="1" type="ORF">CDAR_98131</name>
</gene>
<organism evidence="1 2">
    <name type="scientific">Caerostris darwini</name>
    <dbReference type="NCBI Taxonomy" id="1538125"/>
    <lineage>
        <taxon>Eukaryota</taxon>
        <taxon>Metazoa</taxon>
        <taxon>Ecdysozoa</taxon>
        <taxon>Arthropoda</taxon>
        <taxon>Chelicerata</taxon>
        <taxon>Arachnida</taxon>
        <taxon>Araneae</taxon>
        <taxon>Araneomorphae</taxon>
        <taxon>Entelegynae</taxon>
        <taxon>Araneoidea</taxon>
        <taxon>Araneidae</taxon>
        <taxon>Caerostris</taxon>
    </lineage>
</organism>